<evidence type="ECO:0008006" key="9">
    <source>
        <dbReference type="Google" id="ProtNLM"/>
    </source>
</evidence>
<dbReference type="Proteomes" id="UP000177376">
    <property type="component" value="Unassembled WGS sequence"/>
</dbReference>
<evidence type="ECO:0000256" key="1">
    <source>
        <dbReference type="ARBA" id="ARBA00004613"/>
    </source>
</evidence>
<keyword evidence="3" id="KW-0732">Signal</keyword>
<dbReference type="PANTHER" id="PTHR37467">
    <property type="entry name" value="EXPORTED CALCIUM-BINDING GLYCOPROTEIN-RELATED"/>
    <property type="match status" value="1"/>
</dbReference>
<evidence type="ECO:0000256" key="5">
    <source>
        <dbReference type="SAM" id="MobiDB-lite"/>
    </source>
</evidence>
<protein>
    <recommendedName>
        <fullName evidence="9">EF-hand domain-containing protein</fullName>
    </recommendedName>
</protein>
<gene>
    <name evidence="7" type="ORF">A3A02_01440</name>
</gene>
<dbReference type="InterPro" id="IPR053180">
    <property type="entry name" value="Ca-binding_acidic-repeat"/>
</dbReference>
<keyword evidence="6" id="KW-0812">Transmembrane</keyword>
<feature type="region of interest" description="Disordered" evidence="5">
    <location>
        <begin position="210"/>
        <end position="229"/>
    </location>
</feature>
<dbReference type="Gene3D" id="3.90.182.10">
    <property type="entry name" value="Toxin - Anthrax Protective Antigen,domain 1"/>
    <property type="match status" value="1"/>
</dbReference>
<dbReference type="InterPro" id="IPR018247">
    <property type="entry name" value="EF_Hand_1_Ca_BS"/>
</dbReference>
<reference evidence="7 8" key="1">
    <citation type="journal article" date="2016" name="Nat. Commun.">
        <title>Thousands of microbial genomes shed light on interconnected biogeochemical processes in an aquifer system.</title>
        <authorList>
            <person name="Anantharaman K."/>
            <person name="Brown C.T."/>
            <person name="Hug L.A."/>
            <person name="Sharon I."/>
            <person name="Castelle C.J."/>
            <person name="Probst A.J."/>
            <person name="Thomas B.C."/>
            <person name="Singh A."/>
            <person name="Wilkins M.J."/>
            <person name="Karaoz U."/>
            <person name="Brodie E.L."/>
            <person name="Williams K.H."/>
            <person name="Hubbard S.S."/>
            <person name="Banfield J.F."/>
        </authorList>
    </citation>
    <scope>NUCLEOTIDE SEQUENCE [LARGE SCALE GENOMIC DNA]</scope>
</reference>
<proteinExistence type="predicted"/>
<evidence type="ECO:0000256" key="6">
    <source>
        <dbReference type="SAM" id="Phobius"/>
    </source>
</evidence>
<dbReference type="AlphaFoldDB" id="A0A1G1YI45"/>
<organism evidence="7 8">
    <name type="scientific">Candidatus Buchananbacteria bacterium RIFCSPLOWO2_01_FULL_39_33</name>
    <dbReference type="NCBI Taxonomy" id="1797543"/>
    <lineage>
        <taxon>Bacteria</taxon>
        <taxon>Candidatus Buchananiibacteriota</taxon>
    </lineage>
</organism>
<keyword evidence="4" id="KW-0106">Calcium</keyword>
<dbReference type="InterPro" id="IPR028974">
    <property type="entry name" value="TSP_type-3_rpt"/>
</dbReference>
<keyword evidence="6" id="KW-1133">Transmembrane helix</keyword>
<evidence type="ECO:0000256" key="2">
    <source>
        <dbReference type="ARBA" id="ARBA00022525"/>
    </source>
</evidence>
<evidence type="ECO:0000256" key="3">
    <source>
        <dbReference type="ARBA" id="ARBA00022729"/>
    </source>
</evidence>
<keyword evidence="6" id="KW-0472">Membrane</keyword>
<evidence type="ECO:0000313" key="7">
    <source>
        <dbReference type="EMBL" id="OGY51951.1"/>
    </source>
</evidence>
<feature type="compositionally biased region" description="Acidic residues" evidence="5">
    <location>
        <begin position="174"/>
        <end position="184"/>
    </location>
</feature>
<sequence length="247" mass="26157">MFDQKPTPLSNQTGQEPVPSLNLPQENPSPISQPPRPTGQPGPIGPPVDDIFSQTDMAAPYKVARPIQPGEATQMPVGQEEMFGGKKLSDNKALIIILSIIGLVVIGAVTWAAVSFLTSQSGGEDADLNANTAAVNNVNANANAGINAETNANAEINTNAETNVNESIMPPPDSDNDGLSDEEEKQLGTDPKNFDTDDDGLMDRVEVRIYQTDPLNKDTDGDGYEDGAEVINGYDPAKAGARLFNIP</sequence>
<dbReference type="InterPro" id="IPR059100">
    <property type="entry name" value="TSP3_bac"/>
</dbReference>
<dbReference type="SUPFAM" id="SSF103647">
    <property type="entry name" value="TSP type-3 repeat"/>
    <property type="match status" value="1"/>
</dbReference>
<feature type="compositionally biased region" description="Pro residues" evidence="5">
    <location>
        <begin position="31"/>
        <end position="46"/>
    </location>
</feature>
<dbReference type="GO" id="GO:0005509">
    <property type="term" value="F:calcium ion binding"/>
    <property type="evidence" value="ECO:0007669"/>
    <property type="project" value="InterPro"/>
</dbReference>
<comment type="caution">
    <text evidence="7">The sequence shown here is derived from an EMBL/GenBank/DDBJ whole genome shotgun (WGS) entry which is preliminary data.</text>
</comment>
<comment type="subcellular location">
    <subcellularLocation>
        <location evidence="1">Secreted</location>
    </subcellularLocation>
</comment>
<keyword evidence="2" id="KW-0964">Secreted</keyword>
<accession>A0A1G1YI45</accession>
<name>A0A1G1YI45_9BACT</name>
<feature type="transmembrane region" description="Helical" evidence="6">
    <location>
        <begin position="93"/>
        <end position="114"/>
    </location>
</feature>
<evidence type="ECO:0000313" key="8">
    <source>
        <dbReference type="Proteomes" id="UP000177376"/>
    </source>
</evidence>
<dbReference type="EMBL" id="MHIM01000028">
    <property type="protein sequence ID" value="OGY51951.1"/>
    <property type="molecule type" value="Genomic_DNA"/>
</dbReference>
<evidence type="ECO:0000256" key="4">
    <source>
        <dbReference type="ARBA" id="ARBA00022837"/>
    </source>
</evidence>
<dbReference type="PANTHER" id="PTHR37467:SF1">
    <property type="entry name" value="EXPORTED CALCIUM-BINDING GLYCOPROTEIN"/>
    <property type="match status" value="1"/>
</dbReference>
<dbReference type="PROSITE" id="PS00018">
    <property type="entry name" value="EF_HAND_1"/>
    <property type="match status" value="1"/>
</dbReference>
<dbReference type="Pfam" id="PF18884">
    <property type="entry name" value="TSP3_bac"/>
    <property type="match status" value="3"/>
</dbReference>
<feature type="region of interest" description="Disordered" evidence="5">
    <location>
        <begin position="1"/>
        <end position="52"/>
    </location>
</feature>
<feature type="region of interest" description="Disordered" evidence="5">
    <location>
        <begin position="162"/>
        <end position="201"/>
    </location>
</feature>